<comment type="caution">
    <text evidence="1">The sequence shown here is derived from an EMBL/GenBank/DDBJ whole genome shotgun (WGS) entry which is preliminary data.</text>
</comment>
<gene>
    <name evidence="1" type="ORF">DXH78_16245</name>
</gene>
<dbReference type="Gene3D" id="2.40.10.270">
    <property type="entry name" value="Bacteriophage SPP1 head-tail adaptor protein"/>
    <property type="match status" value="1"/>
</dbReference>
<dbReference type="Proteomes" id="UP000263993">
    <property type="component" value="Unassembled WGS sequence"/>
</dbReference>
<accession>A0A371B3H5</accession>
<proteinExistence type="predicted"/>
<dbReference type="RefSeq" id="WP_115518267.1">
    <property type="nucleotide sequence ID" value="NZ_QRGO01000002.1"/>
</dbReference>
<dbReference type="InterPro" id="IPR008767">
    <property type="entry name" value="Phage_SPP1_head-tail_adaptor"/>
</dbReference>
<sequence length="109" mass="12119">MSAAFDIGTFDRRLVLQAPSETDDGAGGVTRDYAAVATVWGSVTPVAAHAHGEAERQGASVRCRVIIRFRNDVTTRHRLIEGTHIYRIVALREAGRRRFLEIDAEERLD</sequence>
<organism evidence="1 2">
    <name type="scientific">Undibacter mobilis</name>
    <dbReference type="NCBI Taxonomy" id="2292256"/>
    <lineage>
        <taxon>Bacteria</taxon>
        <taxon>Pseudomonadati</taxon>
        <taxon>Pseudomonadota</taxon>
        <taxon>Alphaproteobacteria</taxon>
        <taxon>Hyphomicrobiales</taxon>
        <taxon>Nitrobacteraceae</taxon>
        <taxon>Undibacter</taxon>
    </lineage>
</organism>
<dbReference type="Pfam" id="PF05521">
    <property type="entry name" value="Phage_HCP"/>
    <property type="match status" value="1"/>
</dbReference>
<name>A0A371B3H5_9BRAD</name>
<keyword evidence="2" id="KW-1185">Reference proteome</keyword>
<evidence type="ECO:0000313" key="2">
    <source>
        <dbReference type="Proteomes" id="UP000263993"/>
    </source>
</evidence>
<reference evidence="2" key="1">
    <citation type="submission" date="2018-08" db="EMBL/GenBank/DDBJ databases">
        <authorList>
            <person name="Kim S.-J."/>
            <person name="Jung G.-Y."/>
        </authorList>
    </citation>
    <scope>NUCLEOTIDE SEQUENCE [LARGE SCALE GENOMIC DNA]</scope>
    <source>
        <strain evidence="2">GY_H</strain>
    </source>
</reference>
<dbReference type="OrthoDB" id="7570189at2"/>
<evidence type="ECO:0000313" key="1">
    <source>
        <dbReference type="EMBL" id="RDV02146.1"/>
    </source>
</evidence>
<protein>
    <submittedName>
        <fullName evidence="1">Head-tail adaptor protein</fullName>
    </submittedName>
</protein>
<dbReference type="InterPro" id="IPR038666">
    <property type="entry name" value="SSP1_head-tail_sf"/>
</dbReference>
<dbReference type="NCBIfam" id="TIGR01563">
    <property type="entry name" value="gp16_SPP1"/>
    <property type="match status" value="1"/>
</dbReference>
<dbReference type="AlphaFoldDB" id="A0A371B3H5"/>
<dbReference type="EMBL" id="QRGO01000002">
    <property type="protein sequence ID" value="RDV02146.1"/>
    <property type="molecule type" value="Genomic_DNA"/>
</dbReference>